<dbReference type="OrthoDB" id="9813814at2"/>
<feature type="binding site" evidence="4 6">
    <location>
        <position position="310"/>
    </location>
    <ligand>
        <name>substrate</name>
    </ligand>
</feature>
<gene>
    <name evidence="8" type="ORF">EDD75_1789</name>
</gene>
<dbReference type="GO" id="GO:0030632">
    <property type="term" value="P:D-alanine biosynthetic process"/>
    <property type="evidence" value="ECO:0007669"/>
    <property type="project" value="UniProtKB-UniRule"/>
</dbReference>
<dbReference type="HAMAP" id="MF_01201">
    <property type="entry name" value="Ala_racemase"/>
    <property type="match status" value="1"/>
</dbReference>
<dbReference type="InterPro" id="IPR000821">
    <property type="entry name" value="Ala_racemase"/>
</dbReference>
<dbReference type="PRINTS" id="PR00992">
    <property type="entry name" value="ALARACEMASE"/>
</dbReference>
<evidence type="ECO:0000256" key="2">
    <source>
        <dbReference type="ARBA" id="ARBA00022898"/>
    </source>
</evidence>
<dbReference type="UniPathway" id="UPA00042">
    <property type="reaction ID" value="UER00497"/>
</dbReference>
<accession>A0A3N5B1J2</accession>
<comment type="similarity">
    <text evidence="4">Belongs to the alanine racemase family.</text>
</comment>
<name>A0A3N5B1J2_9THEO</name>
<dbReference type="EMBL" id="RKRE01000003">
    <property type="protein sequence ID" value="RPF42682.1"/>
    <property type="molecule type" value="Genomic_DNA"/>
</dbReference>
<dbReference type="AlphaFoldDB" id="A0A3N5B1J2"/>
<dbReference type="FunFam" id="3.20.20.10:FF:000002">
    <property type="entry name" value="Alanine racemase"/>
    <property type="match status" value="1"/>
</dbReference>
<dbReference type="PROSITE" id="PS00395">
    <property type="entry name" value="ALANINE_RACEMASE"/>
    <property type="match status" value="1"/>
</dbReference>
<evidence type="ECO:0000256" key="3">
    <source>
        <dbReference type="ARBA" id="ARBA00023235"/>
    </source>
</evidence>
<dbReference type="GO" id="GO:0030170">
    <property type="term" value="F:pyridoxal phosphate binding"/>
    <property type="evidence" value="ECO:0007669"/>
    <property type="project" value="UniProtKB-UniRule"/>
</dbReference>
<proteinExistence type="inferred from homology"/>
<dbReference type="Pfam" id="PF01168">
    <property type="entry name" value="Ala_racemase_N"/>
    <property type="match status" value="1"/>
</dbReference>
<comment type="catalytic activity">
    <reaction evidence="4">
        <text>L-alanine = D-alanine</text>
        <dbReference type="Rhea" id="RHEA:20249"/>
        <dbReference type="ChEBI" id="CHEBI:57416"/>
        <dbReference type="ChEBI" id="CHEBI:57972"/>
        <dbReference type="EC" id="5.1.1.1"/>
    </reaction>
</comment>
<dbReference type="InterPro" id="IPR001608">
    <property type="entry name" value="Ala_racemase_N"/>
</dbReference>
<keyword evidence="2 4" id="KW-0663">Pyridoxal phosphate</keyword>
<comment type="function">
    <text evidence="4">Catalyzes the interconversion of L-alanine and D-alanine. May also act on other amino acids.</text>
</comment>
<dbReference type="NCBIfam" id="TIGR00492">
    <property type="entry name" value="alr"/>
    <property type="match status" value="1"/>
</dbReference>
<dbReference type="SMART" id="SM01005">
    <property type="entry name" value="Ala_racemase_C"/>
    <property type="match status" value="1"/>
</dbReference>
<dbReference type="InterPro" id="IPR009006">
    <property type="entry name" value="Ala_racemase/Decarboxylase_C"/>
</dbReference>
<evidence type="ECO:0000259" key="7">
    <source>
        <dbReference type="SMART" id="SM01005"/>
    </source>
</evidence>
<keyword evidence="9" id="KW-1185">Reference proteome</keyword>
<dbReference type="GO" id="GO:0005829">
    <property type="term" value="C:cytosol"/>
    <property type="evidence" value="ECO:0007669"/>
    <property type="project" value="TreeGrafter"/>
</dbReference>
<dbReference type="GO" id="GO:0008784">
    <property type="term" value="F:alanine racemase activity"/>
    <property type="evidence" value="ECO:0007669"/>
    <property type="project" value="UniProtKB-UniRule"/>
</dbReference>
<evidence type="ECO:0000256" key="4">
    <source>
        <dbReference type="HAMAP-Rule" id="MF_01201"/>
    </source>
</evidence>
<dbReference type="Gene3D" id="3.20.20.10">
    <property type="entry name" value="Alanine racemase"/>
    <property type="match status" value="1"/>
</dbReference>
<dbReference type="Pfam" id="PF00842">
    <property type="entry name" value="Ala_racemase_C"/>
    <property type="match status" value="1"/>
</dbReference>
<organism evidence="8 9">
    <name type="scientific">Thermodesulfitimonas autotrophica</name>
    <dbReference type="NCBI Taxonomy" id="1894989"/>
    <lineage>
        <taxon>Bacteria</taxon>
        <taxon>Bacillati</taxon>
        <taxon>Bacillota</taxon>
        <taxon>Clostridia</taxon>
        <taxon>Thermoanaerobacterales</taxon>
        <taxon>Thermoanaerobacteraceae</taxon>
        <taxon>Thermodesulfitimonas</taxon>
    </lineage>
</organism>
<evidence type="ECO:0000256" key="5">
    <source>
        <dbReference type="PIRSR" id="PIRSR600821-50"/>
    </source>
</evidence>
<dbReference type="Proteomes" id="UP000282654">
    <property type="component" value="Unassembled WGS sequence"/>
</dbReference>
<comment type="pathway">
    <text evidence="4">Amino-acid biosynthesis; D-alanine biosynthesis; D-alanine from L-alanine: step 1/1.</text>
</comment>
<comment type="caution">
    <text evidence="8">The sequence shown here is derived from an EMBL/GenBank/DDBJ whole genome shotgun (WGS) entry which is preliminary data.</text>
</comment>
<dbReference type="RefSeq" id="WP_123931199.1">
    <property type="nucleotide sequence ID" value="NZ_RKRE01000003.1"/>
</dbReference>
<evidence type="ECO:0000256" key="1">
    <source>
        <dbReference type="ARBA" id="ARBA00001933"/>
    </source>
</evidence>
<dbReference type="InterPro" id="IPR029066">
    <property type="entry name" value="PLP-binding_barrel"/>
</dbReference>
<feature type="modified residue" description="N6-(pyridoxal phosphate)lysine" evidence="4 5">
    <location>
        <position position="35"/>
    </location>
</feature>
<dbReference type="GO" id="GO:0009252">
    <property type="term" value="P:peptidoglycan biosynthetic process"/>
    <property type="evidence" value="ECO:0007669"/>
    <property type="project" value="TreeGrafter"/>
</dbReference>
<dbReference type="Gene3D" id="2.40.37.10">
    <property type="entry name" value="Lyase, Ornithine Decarboxylase, Chain A, domain 1"/>
    <property type="match status" value="1"/>
</dbReference>
<keyword evidence="3 4" id="KW-0413">Isomerase</keyword>
<comment type="cofactor">
    <cofactor evidence="1 4 5">
        <name>pyridoxal 5'-phosphate</name>
        <dbReference type="ChEBI" id="CHEBI:597326"/>
    </cofactor>
</comment>
<dbReference type="EC" id="5.1.1.1" evidence="4"/>
<evidence type="ECO:0000313" key="8">
    <source>
        <dbReference type="EMBL" id="RPF42682.1"/>
    </source>
</evidence>
<protein>
    <recommendedName>
        <fullName evidence="4">Alanine racemase</fullName>
        <ecNumber evidence="4">5.1.1.1</ecNumber>
    </recommendedName>
</protein>
<sequence>MAYPVWAEVDLGALSANLREVRRLAGGAAVMAVVKANAYGHGLVPVARALVSEGVDWLGVARGGEALELRRAGVTAPLLVLGYVYPDECAALIAAGVSLTAYDADVARLLAGAAQQEKKRLHLHIKVDTGMGRLGLPADGTGVAAALAIAALPRVEVEGLFTHFACADMADEEPTRWQLERFLAFCREVERQGLTVRYRHAANSAALIRFPETHLDMVRPGIMLYGLYPSPVCRGVKLSPVMSLKARVAQVKRVGAGFPVSYGWTYRTAGPEVLATVTVGYGDGYSRLLSGCGEVLVRGKRAPVVGRVCMDQIIVAVNGIDGVAPGDEVLLFGRQGEACLPVDEVAAKIGTINYEVVCGVGARVPRVYL</sequence>
<reference evidence="8 9" key="1">
    <citation type="submission" date="2018-11" db="EMBL/GenBank/DDBJ databases">
        <title>Genomic Encyclopedia of Type Strains, Phase IV (KMG-IV): sequencing the most valuable type-strain genomes for metagenomic binning, comparative biology and taxonomic classification.</title>
        <authorList>
            <person name="Goeker M."/>
        </authorList>
    </citation>
    <scope>NUCLEOTIDE SEQUENCE [LARGE SCALE GENOMIC DNA]</scope>
    <source>
        <strain evidence="8 9">DSM 102936</strain>
    </source>
</reference>
<dbReference type="SUPFAM" id="SSF51419">
    <property type="entry name" value="PLP-binding barrel"/>
    <property type="match status" value="1"/>
</dbReference>
<dbReference type="InterPro" id="IPR020622">
    <property type="entry name" value="Ala_racemase_pyridoxalP-BS"/>
</dbReference>
<dbReference type="InterPro" id="IPR011079">
    <property type="entry name" value="Ala_racemase_C"/>
</dbReference>
<feature type="binding site" evidence="4 6">
    <location>
        <position position="133"/>
    </location>
    <ligand>
        <name>substrate</name>
    </ligand>
</feature>
<feature type="active site" description="Proton acceptor; specific for L-alanine" evidence="4">
    <location>
        <position position="262"/>
    </location>
</feature>
<dbReference type="PANTHER" id="PTHR30511">
    <property type="entry name" value="ALANINE RACEMASE"/>
    <property type="match status" value="1"/>
</dbReference>
<feature type="active site" description="Proton acceptor; specific for D-alanine" evidence="4">
    <location>
        <position position="35"/>
    </location>
</feature>
<feature type="domain" description="Alanine racemase C-terminal" evidence="7">
    <location>
        <begin position="241"/>
        <end position="369"/>
    </location>
</feature>
<evidence type="ECO:0000313" key="9">
    <source>
        <dbReference type="Proteomes" id="UP000282654"/>
    </source>
</evidence>
<dbReference type="SUPFAM" id="SSF50621">
    <property type="entry name" value="Alanine racemase C-terminal domain-like"/>
    <property type="match status" value="1"/>
</dbReference>
<dbReference type="CDD" id="cd00430">
    <property type="entry name" value="PLPDE_III_AR"/>
    <property type="match status" value="1"/>
</dbReference>
<evidence type="ECO:0000256" key="6">
    <source>
        <dbReference type="PIRSR" id="PIRSR600821-52"/>
    </source>
</evidence>
<dbReference type="PANTHER" id="PTHR30511:SF0">
    <property type="entry name" value="ALANINE RACEMASE, CATABOLIC-RELATED"/>
    <property type="match status" value="1"/>
</dbReference>